<keyword evidence="2 6" id="KW-1003">Cell membrane</keyword>
<keyword evidence="3 6" id="KW-0479">Metal-binding</keyword>
<feature type="binding site" evidence="6">
    <location>
        <position position="544"/>
    </location>
    <ligand>
        <name>Zn(2+)</name>
        <dbReference type="ChEBI" id="CHEBI:29105"/>
    </ligand>
</feature>
<comment type="similarity">
    <text evidence="6">Belongs to the inorganic carbon transporter (TC 9.A.2) DabA family.</text>
</comment>
<dbReference type="PANTHER" id="PTHR38344:SF1">
    <property type="entry name" value="INORGANIC CARBON TRANSPORTER SUBUNIT DABA-RELATED"/>
    <property type="match status" value="1"/>
</dbReference>
<keyword evidence="5 6" id="KW-0472">Membrane</keyword>
<comment type="caution">
    <text evidence="7">The sequence shown here is derived from an EMBL/GenBank/DDBJ whole genome shotgun (WGS) entry which is preliminary data.</text>
</comment>
<comment type="function">
    <text evidence="6">Part of an energy-coupled inorganic carbon pump.</text>
</comment>
<reference evidence="7 8" key="1">
    <citation type="submission" date="2019-09" db="EMBL/GenBank/DDBJ databases">
        <authorList>
            <person name="Kritzky A."/>
            <person name="Schelkanova E.Y."/>
            <person name="Alkhova Z.V."/>
            <person name="Smirnova N.I."/>
        </authorList>
    </citation>
    <scope>NUCLEOTIDE SEQUENCE [LARGE SCALE GENOMIC DNA]</scope>
    <source>
        <strain evidence="7 8">M1526</strain>
    </source>
</reference>
<dbReference type="InterPro" id="IPR018752">
    <property type="entry name" value="DabA"/>
</dbReference>
<gene>
    <name evidence="6" type="primary">dabA</name>
    <name evidence="7" type="ORF">F0M16_19560</name>
</gene>
<organism evidence="7 8">
    <name type="scientific">Vibrio cholerae</name>
    <dbReference type="NCBI Taxonomy" id="666"/>
    <lineage>
        <taxon>Bacteria</taxon>
        <taxon>Pseudomonadati</taxon>
        <taxon>Pseudomonadota</taxon>
        <taxon>Gammaproteobacteria</taxon>
        <taxon>Vibrionales</taxon>
        <taxon>Vibrionaceae</taxon>
        <taxon>Vibrio</taxon>
    </lineage>
</organism>
<evidence type="ECO:0000256" key="4">
    <source>
        <dbReference type="ARBA" id="ARBA00022833"/>
    </source>
</evidence>
<dbReference type="AlphaFoldDB" id="A0A5Q6PE29"/>
<dbReference type="Proteomes" id="UP000323225">
    <property type="component" value="Unassembled WGS sequence"/>
</dbReference>
<proteinExistence type="inferred from homology"/>
<evidence type="ECO:0000313" key="7">
    <source>
        <dbReference type="EMBL" id="KAA1253056.1"/>
    </source>
</evidence>
<comment type="cofactor">
    <cofactor evidence="6">
        <name>Zn(2+)</name>
        <dbReference type="ChEBI" id="CHEBI:29105"/>
    </cofactor>
</comment>
<keyword evidence="1 6" id="KW-0813">Transport</keyword>
<dbReference type="HAMAP" id="MF_01871">
    <property type="entry name" value="DabA"/>
    <property type="match status" value="1"/>
</dbReference>
<feature type="binding site" evidence="6">
    <location>
        <position position="371"/>
    </location>
    <ligand>
        <name>Zn(2+)</name>
        <dbReference type="ChEBI" id="CHEBI:29105"/>
    </ligand>
</feature>
<name>A0A5Q6PE29_VIBCL</name>
<evidence type="ECO:0000256" key="6">
    <source>
        <dbReference type="HAMAP-Rule" id="MF_01871"/>
    </source>
</evidence>
<protein>
    <recommendedName>
        <fullName evidence="6">Probable inorganic carbon transporter subunit DabA</fullName>
    </recommendedName>
</protein>
<dbReference type="GO" id="GO:0005886">
    <property type="term" value="C:plasma membrane"/>
    <property type="evidence" value="ECO:0007669"/>
    <property type="project" value="UniProtKB-SubCell"/>
</dbReference>
<feature type="binding site" evidence="6">
    <location>
        <position position="369"/>
    </location>
    <ligand>
        <name>Zn(2+)</name>
        <dbReference type="ChEBI" id="CHEBI:29105"/>
    </ligand>
</feature>
<evidence type="ECO:0000256" key="2">
    <source>
        <dbReference type="ARBA" id="ARBA00022475"/>
    </source>
</evidence>
<accession>A0A5Q6PE29</accession>
<dbReference type="Pfam" id="PF10070">
    <property type="entry name" value="DabA"/>
    <property type="match status" value="1"/>
</dbReference>
<dbReference type="EMBL" id="VUAA01000029">
    <property type="protein sequence ID" value="KAA1253056.1"/>
    <property type="molecule type" value="Genomic_DNA"/>
</dbReference>
<dbReference type="PANTHER" id="PTHR38344">
    <property type="entry name" value="UPF0753 PROTEIN AQ_863"/>
    <property type="match status" value="1"/>
</dbReference>
<evidence type="ECO:0000313" key="8">
    <source>
        <dbReference type="Proteomes" id="UP000323225"/>
    </source>
</evidence>
<feature type="binding site" evidence="6">
    <location>
        <position position="559"/>
    </location>
    <ligand>
        <name>Zn(2+)</name>
        <dbReference type="ChEBI" id="CHEBI:29105"/>
    </ligand>
</feature>
<evidence type="ECO:0000256" key="1">
    <source>
        <dbReference type="ARBA" id="ARBA00022448"/>
    </source>
</evidence>
<keyword evidence="4 6" id="KW-0862">Zinc</keyword>
<dbReference type="GO" id="GO:0008270">
    <property type="term" value="F:zinc ion binding"/>
    <property type="evidence" value="ECO:0007669"/>
    <property type="project" value="UniProtKB-UniRule"/>
</dbReference>
<sequence>MARAINSAYRSFINSFINSSATDDRRTRMNAPRSLSALSTTVNPALSTLVEQVCALIAPNWPLDRMIAVSPYWKRIDKPFAQAAAELKQLAASPMTMTLSDYHLRWQNQQIQSADLQQAIAEQNSDLSESTLIAALQQPTAPSHPWPLLCDTVDSRRDLEHHPAWNEAITHQISQFCAAYFDHHQADWSPDQQTGLFATWREAMIHDRSITLLLNVTSVKQEATKLPEDAMAAIEQTLAQLAIAPAQQETYLQAVLMRISGWASWCAYLAWQAGFEGRHDEHLRDLLAIRLCWENLLDDGERSMGSVWLQWQQSWASRQSCEEDRTLRIALLWQRSAEIAYQRQLFAALTSVQESAPQSSYPEVQAAFCIDVRSEVIRRHLEAQSPHIQTLGFAGFFGLPIRYQLLGTEASRPQLPGLLAPSLTVSDSTGDEDQDAKLALRRRARLKRHFSWRAFHHLPASTFTLVETTGLAYLTKLLKRTLSYPASSASVERFAFTEHEWQSVKPQFTRDPQTLAQRAQMAANILRALGIATEQARLVLLVGHGSQTQNNPQRAGLDCGACCGQSGEVNARTLAALLNDQAVRQALPEYGISLRDDVHFIAALHNTTTEAMTLFDRHEIPTSHREALEQLDQQLTAASHGARQERAPSLELNHNHQELPSKDNALSAPQLEQAFLRRAHDWAQTRPEWGLTNNAAFIIAPRQRSKQAKLDGRVFLHEYQPERDPEGQLLTQIMTAPMLVTHWINMQYFASTVDNRRFGSGNKTLHNVVGGNIGLFEGNGGDLRCGLALQSLHDGQGWRHEALRLTVVIDAPRERIEQVMASHRVVEHLVKHEWLYLARFADQGIETYRQGTWQRITQPSSGCPQSR</sequence>
<comment type="subcellular location">
    <subcellularLocation>
        <location evidence="6">Cell membrane</location>
        <topology evidence="6">Peripheral membrane protein</topology>
    </subcellularLocation>
</comment>
<comment type="subunit">
    <text evidence="6">Forms a complex with DabB.</text>
</comment>
<evidence type="ECO:0000256" key="5">
    <source>
        <dbReference type="ARBA" id="ARBA00023136"/>
    </source>
</evidence>
<evidence type="ECO:0000256" key="3">
    <source>
        <dbReference type="ARBA" id="ARBA00022723"/>
    </source>
</evidence>